<reference evidence="3" key="1">
    <citation type="submission" date="2019-12" db="EMBL/GenBank/DDBJ databases">
        <title>Genome sequencing and annotation of Brassica cretica.</title>
        <authorList>
            <person name="Studholme D.J."/>
            <person name="Sarris P.F."/>
        </authorList>
    </citation>
    <scope>NUCLEOTIDE SEQUENCE</scope>
    <source>
        <strain evidence="3">PFS-102/07</strain>
        <tissue evidence="3">Leaf</tissue>
    </source>
</reference>
<accession>A0A8S9HTW1</accession>
<name>A0A8S9HTW1_BRACR</name>
<evidence type="ECO:0000256" key="1">
    <source>
        <dbReference type="SAM" id="Phobius"/>
    </source>
</evidence>
<feature type="transmembrane region" description="Helical" evidence="1">
    <location>
        <begin position="333"/>
        <end position="352"/>
    </location>
</feature>
<sequence length="368" mass="41990">MTKDWINIHRPLFGVFLEKHILESNKERILGAIPRGWKFFGNYDDDVSGRIVVVWDPSVTLIVYDATAQSVTCGISILSESISITVTFVYGFILVDERRNLWRGLTELHGSSPVSSYPWAVLGDINQMLRSSHHSNHLTSRVDDSGMDEANLAIQDAELFEAQAKGLPFTWRNSQDDNPISTRIDHALINQSWSTAFPDSYADFLDPSQSDHTPCLFRMSSVRRRIIKPFKFFHHVIDHPEYTGTVREAWDCGQITGTAQFKLVRSLKLLKKPLRRLNKRYFSGISQRVKAQREKVDVLQRALLTSPDTSIAREEHAEREISSMSCLLLRKNFIVRDLVCVGVVLVIVIHHFTTEPFLPLLLGIIFIT</sequence>
<gene>
    <name evidence="3" type="ORF">F2Q70_00015437</name>
</gene>
<comment type="caution">
    <text evidence="3">The sequence shown here is derived from an EMBL/GenBank/DDBJ whole genome shotgun (WGS) entry which is preliminary data.</text>
</comment>
<dbReference type="InterPro" id="IPR005135">
    <property type="entry name" value="Endo/exonuclease/phosphatase"/>
</dbReference>
<proteinExistence type="predicted"/>
<dbReference type="GO" id="GO:0003824">
    <property type="term" value="F:catalytic activity"/>
    <property type="evidence" value="ECO:0007669"/>
    <property type="project" value="InterPro"/>
</dbReference>
<feature type="domain" description="Endonuclease/exonuclease/phosphatase" evidence="2">
    <location>
        <begin position="92"/>
        <end position="212"/>
    </location>
</feature>
<evidence type="ECO:0000259" key="2">
    <source>
        <dbReference type="Pfam" id="PF03372"/>
    </source>
</evidence>
<dbReference type="PANTHER" id="PTHR33710:SF86">
    <property type="entry name" value="VIRAL MOVEMENT PROTEIN"/>
    <property type="match status" value="1"/>
</dbReference>
<dbReference type="Gene3D" id="3.60.10.10">
    <property type="entry name" value="Endonuclease/exonuclease/phosphatase"/>
    <property type="match status" value="1"/>
</dbReference>
<dbReference type="AlphaFoldDB" id="A0A8S9HTW1"/>
<dbReference type="Pfam" id="PF03372">
    <property type="entry name" value="Exo_endo_phos"/>
    <property type="match status" value="1"/>
</dbReference>
<dbReference type="InterPro" id="IPR036691">
    <property type="entry name" value="Endo/exonu/phosph_ase_sf"/>
</dbReference>
<dbReference type="PANTHER" id="PTHR33710">
    <property type="entry name" value="BNAC02G09200D PROTEIN"/>
    <property type="match status" value="1"/>
</dbReference>
<evidence type="ECO:0000313" key="3">
    <source>
        <dbReference type="EMBL" id="KAF2560974.1"/>
    </source>
</evidence>
<keyword evidence="1" id="KW-1133">Transmembrane helix</keyword>
<keyword evidence="1" id="KW-0472">Membrane</keyword>
<dbReference type="EMBL" id="QGKY02001250">
    <property type="protein sequence ID" value="KAF2560974.1"/>
    <property type="molecule type" value="Genomic_DNA"/>
</dbReference>
<organism evidence="3">
    <name type="scientific">Brassica cretica</name>
    <name type="common">Mustard</name>
    <dbReference type="NCBI Taxonomy" id="69181"/>
    <lineage>
        <taxon>Eukaryota</taxon>
        <taxon>Viridiplantae</taxon>
        <taxon>Streptophyta</taxon>
        <taxon>Embryophyta</taxon>
        <taxon>Tracheophyta</taxon>
        <taxon>Spermatophyta</taxon>
        <taxon>Magnoliopsida</taxon>
        <taxon>eudicotyledons</taxon>
        <taxon>Gunneridae</taxon>
        <taxon>Pentapetalae</taxon>
        <taxon>rosids</taxon>
        <taxon>malvids</taxon>
        <taxon>Brassicales</taxon>
        <taxon>Brassicaceae</taxon>
        <taxon>Brassiceae</taxon>
        <taxon>Brassica</taxon>
    </lineage>
</organism>
<protein>
    <recommendedName>
        <fullName evidence="2">Endonuclease/exonuclease/phosphatase domain-containing protein</fullName>
    </recommendedName>
</protein>
<dbReference type="SUPFAM" id="SSF56219">
    <property type="entry name" value="DNase I-like"/>
    <property type="match status" value="1"/>
</dbReference>
<keyword evidence="1" id="KW-0812">Transmembrane</keyword>